<dbReference type="InterPro" id="IPR028082">
    <property type="entry name" value="Peripla_BP_I"/>
</dbReference>
<dbReference type="InterPro" id="IPR028081">
    <property type="entry name" value="Leu-bd"/>
</dbReference>
<dbReference type="SUPFAM" id="SSF53822">
    <property type="entry name" value="Periplasmic binding protein-like I"/>
    <property type="match status" value="1"/>
</dbReference>
<reference evidence="5 6" key="1">
    <citation type="submission" date="2018-08" db="EMBL/GenBank/DDBJ databases">
        <title>Meiothermus roseus NBRC 110900 genome sequencing project.</title>
        <authorList>
            <person name="Da Costa M.S."/>
            <person name="Albuquerque L."/>
            <person name="Raposo P."/>
            <person name="Froufe H.J.C."/>
            <person name="Barroso C.S."/>
            <person name="Egas C."/>
        </authorList>
    </citation>
    <scope>NUCLEOTIDE SEQUENCE [LARGE SCALE GENOMIC DNA]</scope>
    <source>
        <strain evidence="5 6">NBRC 110900</strain>
    </source>
</reference>
<gene>
    <name evidence="5" type="ORF">Mrose_01251</name>
</gene>
<dbReference type="SMART" id="SM00062">
    <property type="entry name" value="PBPb"/>
    <property type="match status" value="1"/>
</dbReference>
<dbReference type="InterPro" id="IPR022448">
    <property type="entry name" value="Quinoprotein_dehydrogenase"/>
</dbReference>
<feature type="domain" description="Solute-binding protein family 3/N-terminal" evidence="4">
    <location>
        <begin position="2"/>
        <end position="230"/>
    </location>
</feature>
<name>A0A399EYC8_9DEIN</name>
<dbReference type="Gene3D" id="3.40.190.10">
    <property type="entry name" value="Periplasmic binding protein-like II"/>
    <property type="match status" value="2"/>
</dbReference>
<feature type="region of interest" description="Disordered" evidence="3">
    <location>
        <begin position="630"/>
        <end position="658"/>
    </location>
</feature>
<dbReference type="Pfam" id="PF13458">
    <property type="entry name" value="Peripla_BP_6"/>
    <property type="match status" value="1"/>
</dbReference>
<keyword evidence="6" id="KW-1185">Reference proteome</keyword>
<comment type="caution">
    <text evidence="5">The sequence shown here is derived from an EMBL/GenBank/DDBJ whole genome shotgun (WGS) entry which is preliminary data.</text>
</comment>
<comment type="similarity">
    <text evidence="1">Belongs to the leucine-binding protein family.</text>
</comment>
<evidence type="ECO:0000256" key="1">
    <source>
        <dbReference type="ARBA" id="ARBA00010062"/>
    </source>
</evidence>
<dbReference type="SUPFAM" id="SSF53850">
    <property type="entry name" value="Periplasmic binding protein-like II"/>
    <property type="match status" value="1"/>
</dbReference>
<dbReference type="InterPro" id="IPR051010">
    <property type="entry name" value="BCAA_transport"/>
</dbReference>
<protein>
    <submittedName>
        <fullName evidence="5">Quinoprotein dehydrogenase-associated probable ABC transporter substrate-binding protein</fullName>
    </submittedName>
</protein>
<dbReference type="Gene3D" id="3.40.50.2300">
    <property type="match status" value="2"/>
</dbReference>
<evidence type="ECO:0000313" key="6">
    <source>
        <dbReference type="Proteomes" id="UP000265341"/>
    </source>
</evidence>
<dbReference type="EMBL" id="QWLA01000018">
    <property type="protein sequence ID" value="RIH87542.1"/>
    <property type="molecule type" value="Genomic_DNA"/>
</dbReference>
<evidence type="ECO:0000259" key="4">
    <source>
        <dbReference type="SMART" id="SM00062"/>
    </source>
</evidence>
<evidence type="ECO:0000256" key="2">
    <source>
        <dbReference type="ARBA" id="ARBA00022729"/>
    </source>
</evidence>
<evidence type="ECO:0000313" key="5">
    <source>
        <dbReference type="EMBL" id="RIH87542.1"/>
    </source>
</evidence>
<proteinExistence type="inferred from homology"/>
<dbReference type="Pfam" id="PF00497">
    <property type="entry name" value="SBP_bac_3"/>
    <property type="match status" value="1"/>
</dbReference>
<dbReference type="AlphaFoldDB" id="A0A399EYC8"/>
<dbReference type="NCBIfam" id="TIGR03871">
    <property type="entry name" value="ABC_peri_MoxJ_2"/>
    <property type="match status" value="1"/>
</dbReference>
<dbReference type="PANTHER" id="PTHR30483">
    <property type="entry name" value="LEUCINE-SPECIFIC-BINDING PROTEIN"/>
    <property type="match status" value="1"/>
</dbReference>
<evidence type="ECO:0000256" key="3">
    <source>
        <dbReference type="SAM" id="MobiDB-lite"/>
    </source>
</evidence>
<organism evidence="5 6">
    <name type="scientific">Calidithermus roseus</name>
    <dbReference type="NCBI Taxonomy" id="1644118"/>
    <lineage>
        <taxon>Bacteria</taxon>
        <taxon>Thermotogati</taxon>
        <taxon>Deinococcota</taxon>
        <taxon>Deinococci</taxon>
        <taxon>Thermales</taxon>
        <taxon>Thermaceae</taxon>
        <taxon>Calidithermus</taxon>
    </lineage>
</organism>
<keyword evidence="2" id="KW-0732">Signal</keyword>
<dbReference type="PANTHER" id="PTHR30483:SF6">
    <property type="entry name" value="PERIPLASMIC BINDING PROTEIN OF ABC TRANSPORTER FOR NATURAL AMINO ACIDS"/>
    <property type="match status" value="1"/>
</dbReference>
<dbReference type="Proteomes" id="UP000265341">
    <property type="component" value="Unassembled WGS sequence"/>
</dbReference>
<dbReference type="CDD" id="cd06268">
    <property type="entry name" value="PBP1_ABC_transporter_LIVBP-like"/>
    <property type="match status" value="1"/>
</dbReference>
<sequence>MRVCADANGLPYSDQQQQGLDNRIAEVLAQDLGARLSYEWWPQGASTVQFKLREGHCDLIMGVGESYEGMLSTIPYYQSSFVFVYREDSPYQIETLDDEVLRRLRIAIETAGIPPFEALANRGLSEKTAILEAIDPNDRTRSPILEAVAGGEVDVAILWGPVAGYFAKRQPVKLKVVPISPEFEPPALSMVYPVTIGVRAGDEAFRDRLNIAIAHRWEQIQAILNEYGVPQVPLPAPLAQTEEEPAQAFKTLRIGLVIPTQTGSIPVSSSIYEDAGEAARRGAVLAGDELDQQAESMGMRLKVLLASAPSAEAAFRAAARLVATEGVFALIGGIGQGQAEALSRLAEQRRVLFLNIGSPFDRLRQEACGRYTFHLEASAAMYLDALAAWFARTGLRRWFVVYPDSDEGKTLYRRALEALQRHPETGEVGRAAVRPRQADYTAIVQEIRRANPQGVLLLLDAQDQLAFLGQYELEGLEAQVVAFPESIAQTRNFLIALRLTAPQAGAGYRAALWETSLQSGGAGELNARFTSRWGEPMDPPAWAAYASVKVLLEAASSNKGTGSAELVAYLEDPKTSFDLYKGVPLSFRPWDHQLRQPLYLVKPDPEAPRGIDLSHKVGLAQLVGQVPEIPPGADPVPLLDRLGDPAQGSSCRFPGEQQ</sequence>
<accession>A0A399EYC8</accession>
<dbReference type="InterPro" id="IPR001638">
    <property type="entry name" value="Solute-binding_3/MltF_N"/>
</dbReference>